<feature type="signal peptide" evidence="1">
    <location>
        <begin position="1"/>
        <end position="23"/>
    </location>
</feature>
<keyword evidence="4" id="KW-1185">Reference proteome</keyword>
<dbReference type="GO" id="GO:0005576">
    <property type="term" value="C:extracellular region"/>
    <property type="evidence" value="ECO:0007669"/>
    <property type="project" value="TreeGrafter"/>
</dbReference>
<dbReference type="PROSITE" id="PS51257">
    <property type="entry name" value="PROKAR_LIPOPROTEIN"/>
    <property type="match status" value="1"/>
</dbReference>
<sequence length="367" mass="39139">MKPTMSTVTRAAKVFVVGLAALAAGSCSVLPTSVQDAVGATQHITADFRNIAGMYEGNPITVLGLEVGKVDKIVPKGQFAEVHMVIQGDVKLPKNVVAALISPSIVTDRHIELTPVYTGGPTLPDKSHLTVEQTRTPVELDTMIKTIDQFAAALKPAPGNNVGPLSGTLLYDMVNGQGEKIRDTLNALSGALKVGVDNKDAVATIIVKLNELTTMLAENDQSVRDFSNRTTQLSRLLAEQAPGLQATLDQINGFLANTSGAFGQYQDQLATSLTGLTAVTDQLRRNAYGVTEIVDTAPLFLQNLDRSVNRQNRYIRLHGVLGTSLSGEVVSVFCERIQMRSDGCRTGRIEDFGPDLGLTAALLGLTK</sequence>
<organism evidence="3 4">
    <name type="scientific">Nocardia pulmonis</name>
    <dbReference type="NCBI Taxonomy" id="2951408"/>
    <lineage>
        <taxon>Bacteria</taxon>
        <taxon>Bacillati</taxon>
        <taxon>Actinomycetota</taxon>
        <taxon>Actinomycetes</taxon>
        <taxon>Mycobacteriales</taxon>
        <taxon>Nocardiaceae</taxon>
        <taxon>Nocardia</taxon>
    </lineage>
</organism>
<comment type="caution">
    <text evidence="3">The sequence shown here is derived from an EMBL/GenBank/DDBJ whole genome shotgun (WGS) entry which is preliminary data.</text>
</comment>
<keyword evidence="1" id="KW-0732">Signal</keyword>
<dbReference type="AlphaFoldDB" id="A0A9X2EAY9"/>
<dbReference type="InterPro" id="IPR005693">
    <property type="entry name" value="Mce"/>
</dbReference>
<protein>
    <submittedName>
        <fullName evidence="3">MCE family protein</fullName>
    </submittedName>
</protein>
<dbReference type="RefSeq" id="WP_251915591.1">
    <property type="nucleotide sequence ID" value="NZ_JAMRXG010000012.1"/>
</dbReference>
<dbReference type="InterPro" id="IPR052336">
    <property type="entry name" value="MlaD_Phospholipid_Transporter"/>
</dbReference>
<dbReference type="Proteomes" id="UP001139157">
    <property type="component" value="Unassembled WGS sequence"/>
</dbReference>
<feature type="chain" id="PRO_5040991682" evidence="1">
    <location>
        <begin position="24"/>
        <end position="367"/>
    </location>
</feature>
<feature type="domain" description="Mce/MlaD" evidence="2">
    <location>
        <begin position="41"/>
        <end position="115"/>
    </location>
</feature>
<reference evidence="3" key="1">
    <citation type="submission" date="2022-06" db="EMBL/GenBank/DDBJ databases">
        <title>Novel species in genus nocardia.</title>
        <authorList>
            <person name="Li F."/>
        </authorList>
    </citation>
    <scope>NUCLEOTIDE SEQUENCE</scope>
    <source>
        <strain evidence="3">CDC141</strain>
    </source>
</reference>
<evidence type="ECO:0000259" key="2">
    <source>
        <dbReference type="Pfam" id="PF02470"/>
    </source>
</evidence>
<evidence type="ECO:0000313" key="4">
    <source>
        <dbReference type="Proteomes" id="UP001139157"/>
    </source>
</evidence>
<dbReference type="EMBL" id="JAMRXG010000012">
    <property type="protein sequence ID" value="MCM6777019.1"/>
    <property type="molecule type" value="Genomic_DNA"/>
</dbReference>
<proteinExistence type="predicted"/>
<evidence type="ECO:0000313" key="3">
    <source>
        <dbReference type="EMBL" id="MCM6777019.1"/>
    </source>
</evidence>
<gene>
    <name evidence="3" type="ORF">NDR86_26370</name>
</gene>
<name>A0A9X2EAY9_9NOCA</name>
<dbReference type="Pfam" id="PF02470">
    <property type="entry name" value="MlaD"/>
    <property type="match status" value="1"/>
</dbReference>
<accession>A0A9X2EAY9</accession>
<dbReference type="NCBIfam" id="TIGR00996">
    <property type="entry name" value="Mtu_fam_mce"/>
    <property type="match status" value="1"/>
</dbReference>
<dbReference type="InterPro" id="IPR003399">
    <property type="entry name" value="Mce/MlaD"/>
</dbReference>
<evidence type="ECO:0000256" key="1">
    <source>
        <dbReference type="SAM" id="SignalP"/>
    </source>
</evidence>
<dbReference type="PANTHER" id="PTHR33371:SF4">
    <property type="entry name" value="INTERMEMBRANE PHOSPHOLIPID TRANSPORT SYSTEM BINDING PROTEIN MLAD"/>
    <property type="match status" value="1"/>
</dbReference>
<dbReference type="PANTHER" id="PTHR33371">
    <property type="entry name" value="INTERMEMBRANE PHOSPHOLIPID TRANSPORT SYSTEM BINDING PROTEIN MLAD-RELATED"/>
    <property type="match status" value="1"/>
</dbReference>